<organism evidence="1 2">
    <name type="scientific">Arthrobacter flavus</name>
    <dbReference type="NCBI Taxonomy" id="95172"/>
    <lineage>
        <taxon>Bacteria</taxon>
        <taxon>Bacillati</taxon>
        <taxon>Actinomycetota</taxon>
        <taxon>Actinomycetes</taxon>
        <taxon>Micrococcales</taxon>
        <taxon>Micrococcaceae</taxon>
        <taxon>Arthrobacter</taxon>
    </lineage>
</organism>
<keyword evidence="2" id="KW-1185">Reference proteome</keyword>
<dbReference type="Pfam" id="PF16868">
    <property type="entry name" value="NMT1_3"/>
    <property type="match status" value="1"/>
</dbReference>
<dbReference type="SUPFAM" id="SSF53850">
    <property type="entry name" value="Periplasmic binding protein-like II"/>
    <property type="match status" value="1"/>
</dbReference>
<dbReference type="EMBL" id="JBHUGA010000067">
    <property type="protein sequence ID" value="MFD1848057.1"/>
    <property type="molecule type" value="Genomic_DNA"/>
</dbReference>
<accession>A0ABW4QBE3</accession>
<sequence>MPDKRSWGKPAIDPMNLRSMLMLDVAREMMISDTWTHKAVSVSMSNPENPEDAAVSFLGVNDPDGIVDVADGRLDIATLNPVVMLNMARLGTGPFPSPLDLATIAVIPHYDQLAFAVANRLGFESLADIAEAKYPLRVSVRGSLDVVTAMSIDVVLSTYGFSLADIVAWGGTVFYDQPMPNHPTRIGRLENGEIDAIFEEGTIIWANDVIAAGASILPIDNDHLATLIALGFRRGILDKATYPTLPGDIQTLDYSGWPIYCRIDASDKLVRQFCAGLERAKDRIVWQIGPENQPPLPLEQMTTDSPASPFDVPLHPAARAYWQEIGYPVKP</sequence>
<dbReference type="Gene3D" id="3.40.190.10">
    <property type="entry name" value="Periplasmic binding protein-like II"/>
    <property type="match status" value="2"/>
</dbReference>
<evidence type="ECO:0000313" key="2">
    <source>
        <dbReference type="Proteomes" id="UP001597307"/>
    </source>
</evidence>
<comment type="caution">
    <text evidence="1">The sequence shown here is derived from an EMBL/GenBank/DDBJ whole genome shotgun (WGS) entry which is preliminary data.</text>
</comment>
<gene>
    <name evidence="1" type="ORF">ACFSFX_15830</name>
</gene>
<dbReference type="InterPro" id="IPR011852">
    <property type="entry name" value="TRAP_TAXI"/>
</dbReference>
<reference evidence="2" key="1">
    <citation type="journal article" date="2019" name="Int. J. Syst. Evol. Microbiol.">
        <title>The Global Catalogue of Microorganisms (GCM) 10K type strain sequencing project: providing services to taxonomists for standard genome sequencing and annotation.</title>
        <authorList>
            <consortium name="The Broad Institute Genomics Platform"/>
            <consortium name="The Broad Institute Genome Sequencing Center for Infectious Disease"/>
            <person name="Wu L."/>
            <person name="Ma J."/>
        </authorList>
    </citation>
    <scope>NUCLEOTIDE SEQUENCE [LARGE SCALE GENOMIC DNA]</scope>
    <source>
        <strain evidence="2">JCM 11496</strain>
    </source>
</reference>
<name>A0ABW4QBE3_9MICC</name>
<evidence type="ECO:0000313" key="1">
    <source>
        <dbReference type="EMBL" id="MFD1848057.1"/>
    </source>
</evidence>
<proteinExistence type="predicted"/>
<dbReference type="Proteomes" id="UP001597307">
    <property type="component" value="Unassembled WGS sequence"/>
</dbReference>
<dbReference type="RefSeq" id="WP_343881475.1">
    <property type="nucleotide sequence ID" value="NZ_BAAAIJ010000059.1"/>
</dbReference>
<protein>
    <submittedName>
        <fullName evidence="1">TAXI family TRAP transporter solute-binding subunit</fullName>
    </submittedName>
</protein>